<protein>
    <submittedName>
        <fullName evidence="1">Uncharacterized protein</fullName>
    </submittedName>
</protein>
<dbReference type="AlphaFoldDB" id="A0A1G7N771"/>
<dbReference type="RefSeq" id="WP_092522313.1">
    <property type="nucleotide sequence ID" value="NZ_FNCI01000001.1"/>
</dbReference>
<reference evidence="1 2" key="1">
    <citation type="submission" date="2016-10" db="EMBL/GenBank/DDBJ databases">
        <authorList>
            <person name="de Groot N.N."/>
        </authorList>
    </citation>
    <scope>NUCLEOTIDE SEQUENCE [LARGE SCALE GENOMIC DNA]</scope>
    <source>
        <strain evidence="1 2">BH539</strain>
    </source>
</reference>
<dbReference type="Proteomes" id="UP000198641">
    <property type="component" value="Unassembled WGS sequence"/>
</dbReference>
<dbReference type="OrthoDB" id="9928295at2"/>
<dbReference type="STRING" id="284577.SAMN05216571_101269"/>
<accession>A0A1G7N771</accession>
<organism evidence="1 2">
    <name type="scientific">Onishia taeanensis</name>
    <dbReference type="NCBI Taxonomy" id="284577"/>
    <lineage>
        <taxon>Bacteria</taxon>
        <taxon>Pseudomonadati</taxon>
        <taxon>Pseudomonadota</taxon>
        <taxon>Gammaproteobacteria</taxon>
        <taxon>Oceanospirillales</taxon>
        <taxon>Halomonadaceae</taxon>
        <taxon>Onishia</taxon>
    </lineage>
</organism>
<evidence type="ECO:0000313" key="1">
    <source>
        <dbReference type="EMBL" id="SDF69928.1"/>
    </source>
</evidence>
<dbReference type="EMBL" id="FNCI01000001">
    <property type="protein sequence ID" value="SDF69928.1"/>
    <property type="molecule type" value="Genomic_DNA"/>
</dbReference>
<keyword evidence="2" id="KW-1185">Reference proteome</keyword>
<proteinExistence type="predicted"/>
<gene>
    <name evidence="1" type="ORF">SAMN05216571_101269</name>
</gene>
<sequence length="101" mass="11208">MRNWIAALALLPAVAWGQSDCYSVTLWEAFAEMSATAEKAKQNGMDERQLMNTFSDSPSPIRAAWHEAVRQYYSGSPMNPSGVIASMQTACAREDYANMPR</sequence>
<name>A0A1G7N771_9GAMM</name>
<evidence type="ECO:0000313" key="2">
    <source>
        <dbReference type="Proteomes" id="UP000198641"/>
    </source>
</evidence>